<dbReference type="Proteomes" id="UP000024635">
    <property type="component" value="Unassembled WGS sequence"/>
</dbReference>
<organism evidence="2 3">
    <name type="scientific">Ancylostoma ceylanicum</name>
    <dbReference type="NCBI Taxonomy" id="53326"/>
    <lineage>
        <taxon>Eukaryota</taxon>
        <taxon>Metazoa</taxon>
        <taxon>Ecdysozoa</taxon>
        <taxon>Nematoda</taxon>
        <taxon>Chromadorea</taxon>
        <taxon>Rhabditida</taxon>
        <taxon>Rhabditina</taxon>
        <taxon>Rhabditomorpha</taxon>
        <taxon>Strongyloidea</taxon>
        <taxon>Ancylostomatidae</taxon>
        <taxon>Ancylostomatinae</taxon>
        <taxon>Ancylostoma</taxon>
    </lineage>
</organism>
<keyword evidence="3" id="KW-1185">Reference proteome</keyword>
<keyword evidence="1" id="KW-0812">Transmembrane</keyword>
<keyword evidence="1" id="KW-1133">Transmembrane helix</keyword>
<accession>A0A016VM95</accession>
<dbReference type="EMBL" id="JARK01001343">
    <property type="protein sequence ID" value="EYC28431.1"/>
    <property type="molecule type" value="Genomic_DNA"/>
</dbReference>
<gene>
    <name evidence="2" type="primary">Acey_s0007.g3221</name>
    <name evidence="2" type="ORF">Y032_0007g3221</name>
</gene>
<protein>
    <submittedName>
        <fullName evidence="2">Uncharacterized protein</fullName>
    </submittedName>
</protein>
<name>A0A016VM95_9BILA</name>
<comment type="caution">
    <text evidence="2">The sequence shown here is derived from an EMBL/GenBank/DDBJ whole genome shotgun (WGS) entry which is preliminary data.</text>
</comment>
<reference evidence="3" key="1">
    <citation type="journal article" date="2015" name="Nat. Genet.">
        <title>The genome and transcriptome of the zoonotic hookworm Ancylostoma ceylanicum identify infection-specific gene families.</title>
        <authorList>
            <person name="Schwarz E.M."/>
            <person name="Hu Y."/>
            <person name="Antoshechkin I."/>
            <person name="Miller M.M."/>
            <person name="Sternberg P.W."/>
            <person name="Aroian R.V."/>
        </authorList>
    </citation>
    <scope>NUCLEOTIDE SEQUENCE</scope>
    <source>
        <strain evidence="3">HY135</strain>
    </source>
</reference>
<feature type="transmembrane region" description="Helical" evidence="1">
    <location>
        <begin position="6"/>
        <end position="25"/>
    </location>
</feature>
<evidence type="ECO:0000313" key="3">
    <source>
        <dbReference type="Proteomes" id="UP000024635"/>
    </source>
</evidence>
<keyword evidence="1" id="KW-0472">Membrane</keyword>
<evidence type="ECO:0000313" key="2">
    <source>
        <dbReference type="EMBL" id="EYC28431.1"/>
    </source>
</evidence>
<dbReference type="AlphaFoldDB" id="A0A016VM95"/>
<sequence>MSVYIIIWYLTILVLVGKTLVAQFVSYPLPCLIRTLVLDALFRLPRDYPGLLTMCKFVPCWHGHHG</sequence>
<evidence type="ECO:0000256" key="1">
    <source>
        <dbReference type="SAM" id="Phobius"/>
    </source>
</evidence>
<proteinExistence type="predicted"/>